<evidence type="ECO:0000313" key="2">
    <source>
        <dbReference type="EMBL" id="GKV11883.1"/>
    </source>
</evidence>
<protein>
    <recommendedName>
        <fullName evidence="1">F-box domain-containing protein</fullName>
    </recommendedName>
</protein>
<accession>A0AAV5JKM8</accession>
<proteinExistence type="predicted"/>
<dbReference type="EMBL" id="BPVZ01000035">
    <property type="protein sequence ID" value="GKV11883.1"/>
    <property type="molecule type" value="Genomic_DNA"/>
</dbReference>
<keyword evidence="3" id="KW-1185">Reference proteome</keyword>
<dbReference type="SUPFAM" id="SSF52047">
    <property type="entry name" value="RNI-like"/>
    <property type="match status" value="1"/>
</dbReference>
<dbReference type="InterPro" id="IPR036047">
    <property type="entry name" value="F-box-like_dom_sf"/>
</dbReference>
<gene>
    <name evidence="2" type="ORF">SLEP1_g23102</name>
</gene>
<reference evidence="2 3" key="1">
    <citation type="journal article" date="2021" name="Commun. Biol.">
        <title>The genome of Shorea leprosula (Dipterocarpaceae) highlights the ecological relevance of drought in aseasonal tropical rainforests.</title>
        <authorList>
            <person name="Ng K.K.S."/>
            <person name="Kobayashi M.J."/>
            <person name="Fawcett J.A."/>
            <person name="Hatakeyama M."/>
            <person name="Paape T."/>
            <person name="Ng C.H."/>
            <person name="Ang C.C."/>
            <person name="Tnah L.H."/>
            <person name="Lee C.T."/>
            <person name="Nishiyama T."/>
            <person name="Sese J."/>
            <person name="O'Brien M.J."/>
            <person name="Copetti D."/>
            <person name="Mohd Noor M.I."/>
            <person name="Ong R.C."/>
            <person name="Putra M."/>
            <person name="Sireger I.Z."/>
            <person name="Indrioko S."/>
            <person name="Kosugi Y."/>
            <person name="Izuno A."/>
            <person name="Isagi Y."/>
            <person name="Lee S.L."/>
            <person name="Shimizu K.K."/>
        </authorList>
    </citation>
    <scope>NUCLEOTIDE SEQUENCE [LARGE SCALE GENOMIC DNA]</scope>
    <source>
        <strain evidence="2">214</strain>
    </source>
</reference>
<comment type="caution">
    <text evidence="2">The sequence shown here is derived from an EMBL/GenBank/DDBJ whole genome shotgun (WGS) entry which is preliminary data.</text>
</comment>
<organism evidence="2 3">
    <name type="scientific">Rubroshorea leprosula</name>
    <dbReference type="NCBI Taxonomy" id="152421"/>
    <lineage>
        <taxon>Eukaryota</taxon>
        <taxon>Viridiplantae</taxon>
        <taxon>Streptophyta</taxon>
        <taxon>Embryophyta</taxon>
        <taxon>Tracheophyta</taxon>
        <taxon>Spermatophyta</taxon>
        <taxon>Magnoliopsida</taxon>
        <taxon>eudicotyledons</taxon>
        <taxon>Gunneridae</taxon>
        <taxon>Pentapetalae</taxon>
        <taxon>rosids</taxon>
        <taxon>malvids</taxon>
        <taxon>Malvales</taxon>
        <taxon>Dipterocarpaceae</taxon>
        <taxon>Rubroshorea</taxon>
    </lineage>
</organism>
<dbReference type="AlphaFoldDB" id="A0AAV5JKM8"/>
<dbReference type="Proteomes" id="UP001054252">
    <property type="component" value="Unassembled WGS sequence"/>
</dbReference>
<dbReference type="Gene3D" id="3.80.10.10">
    <property type="entry name" value="Ribonuclease Inhibitor"/>
    <property type="match status" value="1"/>
</dbReference>
<evidence type="ECO:0000313" key="3">
    <source>
        <dbReference type="Proteomes" id="UP001054252"/>
    </source>
</evidence>
<dbReference type="PANTHER" id="PTHR31215">
    <property type="entry name" value="OS05G0510400 PROTEIN-RELATED"/>
    <property type="match status" value="1"/>
</dbReference>
<dbReference type="Pfam" id="PF12937">
    <property type="entry name" value="F-box-like"/>
    <property type="match status" value="1"/>
</dbReference>
<dbReference type="SMART" id="SM00256">
    <property type="entry name" value="FBOX"/>
    <property type="match status" value="1"/>
</dbReference>
<dbReference type="InterPro" id="IPR001810">
    <property type="entry name" value="F-box_dom"/>
</dbReference>
<sequence>MDDLPPHLVVEILSRIGDSTDLAACRLVSKTLNSLSREVRSVNLTCTLSRYLKSRSPETCNLLTPFKTIFNGLILRSRGLDSVTVGVDKSFIEIPFDDDEYDESDDLYLTDVAFVKEWLPKVCGELRSLSISDFWIQSCWRSSKVLVLISSCCSNLRELKLKNTWLSVDGLNPMPTLTNLTLEHVRLDDKDLGMVNNCFPSLQVLNLVGVGGLETPTIRLLHLKSCLWNVSNAPYLLAIIAPNLVTLKLTCIRPRSLILHTPLLSDFYLSLEKAEEIQATDLCNLKTLELESLSLDSVLGMFPSGKTVKKLTLESLKKTDSVETKFGLEVLFDLFPNLCSLNLGPGAWTEAEIWFRERGLKGASEMESLEKIIGRLVVNNLDVTISFIHSLLDKCTKVSDMTLLLQEDSWAASSLISRCAIDHPRIRWRWGTWKEGSKDTWISNGV</sequence>
<feature type="domain" description="F-box" evidence="1">
    <location>
        <begin position="4"/>
        <end position="45"/>
    </location>
</feature>
<dbReference type="InterPro" id="IPR044809">
    <property type="entry name" value="AUF1-like"/>
</dbReference>
<evidence type="ECO:0000259" key="1">
    <source>
        <dbReference type="SMART" id="SM00256"/>
    </source>
</evidence>
<dbReference type="SUPFAM" id="SSF81383">
    <property type="entry name" value="F-box domain"/>
    <property type="match status" value="1"/>
</dbReference>
<name>A0AAV5JKM8_9ROSI</name>
<dbReference type="InterPro" id="IPR032675">
    <property type="entry name" value="LRR_dom_sf"/>
</dbReference>